<evidence type="ECO:0000256" key="9">
    <source>
        <dbReference type="RuleBase" id="RU000682"/>
    </source>
</evidence>
<evidence type="ECO:0000256" key="3">
    <source>
        <dbReference type="ARBA" id="ARBA00023015"/>
    </source>
</evidence>
<keyword evidence="14" id="KW-1185">Reference proteome</keyword>
<comment type="similarity">
    <text evidence="2">Belongs to the HD-ZIP homeobox family. Class II subfamily.</text>
</comment>
<dbReference type="GO" id="GO:0000981">
    <property type="term" value="F:DNA-binding transcription factor activity, RNA polymerase II-specific"/>
    <property type="evidence" value="ECO:0007669"/>
    <property type="project" value="InterPro"/>
</dbReference>
<dbReference type="OrthoDB" id="6159439at2759"/>
<feature type="region of interest" description="Disordered" evidence="11">
    <location>
        <begin position="302"/>
        <end position="323"/>
    </location>
</feature>
<keyword evidence="10" id="KW-0175">Coiled coil</keyword>
<dbReference type="EMBL" id="LFYR01001945">
    <property type="protein sequence ID" value="KMZ58396.1"/>
    <property type="molecule type" value="Genomic_DNA"/>
</dbReference>
<reference evidence="14" key="1">
    <citation type="journal article" date="2016" name="Nature">
        <title>The genome of the seagrass Zostera marina reveals angiosperm adaptation to the sea.</title>
        <authorList>
            <person name="Olsen J.L."/>
            <person name="Rouze P."/>
            <person name="Verhelst B."/>
            <person name="Lin Y.-C."/>
            <person name="Bayer T."/>
            <person name="Collen J."/>
            <person name="Dattolo E."/>
            <person name="De Paoli E."/>
            <person name="Dittami S."/>
            <person name="Maumus F."/>
            <person name="Michel G."/>
            <person name="Kersting A."/>
            <person name="Lauritano C."/>
            <person name="Lohaus R."/>
            <person name="Toepel M."/>
            <person name="Tonon T."/>
            <person name="Vanneste K."/>
            <person name="Amirebrahimi M."/>
            <person name="Brakel J."/>
            <person name="Bostroem C."/>
            <person name="Chovatia M."/>
            <person name="Grimwood J."/>
            <person name="Jenkins J.W."/>
            <person name="Jueterbock A."/>
            <person name="Mraz A."/>
            <person name="Stam W.T."/>
            <person name="Tice H."/>
            <person name="Bornberg-Bauer E."/>
            <person name="Green P.J."/>
            <person name="Pearson G.A."/>
            <person name="Procaccini G."/>
            <person name="Duarte C.M."/>
            <person name="Schmutz J."/>
            <person name="Reusch T.B.H."/>
            <person name="Van de Peer Y."/>
        </authorList>
    </citation>
    <scope>NUCLEOTIDE SEQUENCE [LARGE SCALE GENOMIC DNA]</scope>
    <source>
        <strain evidence="14">cv. Finnish</strain>
    </source>
</reference>
<dbReference type="PROSITE" id="PS50071">
    <property type="entry name" value="HOMEOBOX_2"/>
    <property type="match status" value="1"/>
</dbReference>
<organism evidence="13 14">
    <name type="scientific">Zostera marina</name>
    <name type="common">Eelgrass</name>
    <dbReference type="NCBI Taxonomy" id="29655"/>
    <lineage>
        <taxon>Eukaryota</taxon>
        <taxon>Viridiplantae</taxon>
        <taxon>Streptophyta</taxon>
        <taxon>Embryophyta</taxon>
        <taxon>Tracheophyta</taxon>
        <taxon>Spermatophyta</taxon>
        <taxon>Magnoliopsida</taxon>
        <taxon>Liliopsida</taxon>
        <taxon>Zosteraceae</taxon>
        <taxon>Zostera</taxon>
    </lineage>
</organism>
<feature type="region of interest" description="Disordered" evidence="11">
    <location>
        <begin position="48"/>
        <end position="109"/>
    </location>
</feature>
<dbReference type="GO" id="GO:0005634">
    <property type="term" value="C:nucleus"/>
    <property type="evidence" value="ECO:0007669"/>
    <property type="project" value="UniProtKB-SubCell"/>
</dbReference>
<evidence type="ECO:0000256" key="5">
    <source>
        <dbReference type="ARBA" id="ARBA00023155"/>
    </source>
</evidence>
<evidence type="ECO:0000256" key="10">
    <source>
        <dbReference type="SAM" id="Coils"/>
    </source>
</evidence>
<feature type="compositionally biased region" description="Polar residues" evidence="11">
    <location>
        <begin position="302"/>
        <end position="311"/>
    </location>
</feature>
<comment type="subcellular location">
    <subcellularLocation>
        <location evidence="1 8 9">Nucleus</location>
    </subcellularLocation>
</comment>
<comment type="caution">
    <text evidence="13">The sequence shown here is derived from an EMBL/GenBank/DDBJ whole genome shotgun (WGS) entry which is preliminary data.</text>
</comment>
<feature type="region of interest" description="Disordered" evidence="11">
    <location>
        <begin position="121"/>
        <end position="148"/>
    </location>
</feature>
<sequence>MDMELGLYLGDAPVRTPKQPFFLADDSHKNAGVELGLGFCMGDGLLERRDEEDEEEDEEELEDERRGTASSAHPITSLQHLIPFSRATKKSSLKPPWHTGNSGINMDGCSRGGLDVNMIPLMDETDQDGGGSAAAGTSSSPNSGGVSSFQMDLSIYRTGAGTVEGIERASSRASDEEENNGSTRKKLRLSKEQSAYLEESFKEHNTPNPKQKLALADKLNLRPRQVEVWFQNRRARTKLKQTEVDCEYLKKCCEKLTEENRRLQKELQELRALKSAHPYYMHVPATTLTMCPSCEKIASATTTPTLTNNKPDNGLEINHDGQKTDSPWSSFLNPFWHQQKTPTATTTTTTRHHNSAAL</sequence>
<evidence type="ECO:0000256" key="11">
    <source>
        <dbReference type="SAM" id="MobiDB-lite"/>
    </source>
</evidence>
<dbReference type="SMART" id="SM00340">
    <property type="entry name" value="HALZ"/>
    <property type="match status" value="1"/>
</dbReference>
<dbReference type="AlphaFoldDB" id="A0A0K9NNQ3"/>
<evidence type="ECO:0000256" key="4">
    <source>
        <dbReference type="ARBA" id="ARBA00023125"/>
    </source>
</evidence>
<accession>A0A0K9NNQ3</accession>
<dbReference type="Proteomes" id="UP000036987">
    <property type="component" value="Unassembled WGS sequence"/>
</dbReference>
<dbReference type="SMART" id="SM00389">
    <property type="entry name" value="HOX"/>
    <property type="match status" value="1"/>
</dbReference>
<keyword evidence="5 8" id="KW-0371">Homeobox</keyword>
<dbReference type="PROSITE" id="PS00027">
    <property type="entry name" value="HOMEOBOX_1"/>
    <property type="match status" value="1"/>
</dbReference>
<dbReference type="GO" id="GO:0043565">
    <property type="term" value="F:sequence-specific DNA binding"/>
    <property type="evidence" value="ECO:0007669"/>
    <property type="project" value="InterPro"/>
</dbReference>
<protein>
    <submittedName>
        <fullName evidence="13">Homeobox-leucine zipper protein HAT14</fullName>
    </submittedName>
</protein>
<dbReference type="InterPro" id="IPR050762">
    <property type="entry name" value="HD-ZIP_Homeobox_LZ_Class_II"/>
</dbReference>
<dbReference type="SUPFAM" id="SSF46689">
    <property type="entry name" value="Homeodomain-like"/>
    <property type="match status" value="1"/>
</dbReference>
<dbReference type="STRING" id="29655.A0A0K9NNQ3"/>
<evidence type="ECO:0000256" key="1">
    <source>
        <dbReference type="ARBA" id="ARBA00004123"/>
    </source>
</evidence>
<evidence type="ECO:0000256" key="6">
    <source>
        <dbReference type="ARBA" id="ARBA00023163"/>
    </source>
</evidence>
<name>A0A0K9NNQ3_ZOSMR</name>
<dbReference type="PANTHER" id="PTHR45714">
    <property type="entry name" value="HOMEOBOX-LEUCINE ZIPPER PROTEIN HAT14"/>
    <property type="match status" value="1"/>
</dbReference>
<proteinExistence type="inferred from homology"/>
<feature type="region of interest" description="Disordered" evidence="11">
    <location>
        <begin position="166"/>
        <end position="189"/>
    </location>
</feature>
<dbReference type="Gene3D" id="1.10.10.60">
    <property type="entry name" value="Homeodomain-like"/>
    <property type="match status" value="1"/>
</dbReference>
<evidence type="ECO:0000313" key="14">
    <source>
        <dbReference type="Proteomes" id="UP000036987"/>
    </source>
</evidence>
<feature type="DNA-binding region" description="Homeobox" evidence="8">
    <location>
        <begin position="182"/>
        <end position="241"/>
    </location>
</feature>
<feature type="compositionally biased region" description="Polar residues" evidence="11">
    <location>
        <begin position="68"/>
        <end position="79"/>
    </location>
</feature>
<dbReference type="InterPro" id="IPR003106">
    <property type="entry name" value="Leu_zip_homeo"/>
</dbReference>
<gene>
    <name evidence="13" type="ORF">ZOSMA_77G00560</name>
</gene>
<keyword evidence="3" id="KW-0805">Transcription regulation</keyword>
<feature type="compositionally biased region" description="Acidic residues" evidence="11">
    <location>
        <begin position="50"/>
        <end position="62"/>
    </location>
</feature>
<evidence type="ECO:0000256" key="2">
    <source>
        <dbReference type="ARBA" id="ARBA00006074"/>
    </source>
</evidence>
<keyword evidence="4 8" id="KW-0238">DNA-binding</keyword>
<dbReference type="CDD" id="cd00086">
    <property type="entry name" value="homeodomain"/>
    <property type="match status" value="1"/>
</dbReference>
<dbReference type="InterPro" id="IPR009057">
    <property type="entry name" value="Homeodomain-like_sf"/>
</dbReference>
<dbReference type="Pfam" id="PF00046">
    <property type="entry name" value="Homeodomain"/>
    <property type="match status" value="1"/>
</dbReference>
<evidence type="ECO:0000256" key="7">
    <source>
        <dbReference type="ARBA" id="ARBA00023242"/>
    </source>
</evidence>
<feature type="compositionally biased region" description="Low complexity" evidence="11">
    <location>
        <begin position="134"/>
        <end position="148"/>
    </location>
</feature>
<dbReference type="InterPro" id="IPR017970">
    <property type="entry name" value="Homeobox_CS"/>
</dbReference>
<keyword evidence="7 8" id="KW-0539">Nucleus</keyword>
<keyword evidence="6" id="KW-0804">Transcription</keyword>
<dbReference type="Pfam" id="PF02183">
    <property type="entry name" value="HALZ"/>
    <property type="match status" value="1"/>
</dbReference>
<evidence type="ECO:0000313" key="13">
    <source>
        <dbReference type="EMBL" id="KMZ58396.1"/>
    </source>
</evidence>
<evidence type="ECO:0000256" key="8">
    <source>
        <dbReference type="PROSITE-ProRule" id="PRU00108"/>
    </source>
</evidence>
<dbReference type="InterPro" id="IPR001356">
    <property type="entry name" value="HD"/>
</dbReference>
<feature type="domain" description="Homeobox" evidence="12">
    <location>
        <begin position="180"/>
        <end position="240"/>
    </location>
</feature>
<dbReference type="PANTHER" id="PTHR45714:SF16">
    <property type="entry name" value="HOMEOBOX-LEUCINE ZIPPER PROTEIN HAT2"/>
    <property type="match status" value="1"/>
</dbReference>
<dbReference type="CDD" id="cd14686">
    <property type="entry name" value="bZIP"/>
    <property type="match status" value="1"/>
</dbReference>
<feature type="coiled-coil region" evidence="10">
    <location>
        <begin position="246"/>
        <end position="276"/>
    </location>
</feature>
<evidence type="ECO:0000259" key="12">
    <source>
        <dbReference type="PROSITE" id="PS50071"/>
    </source>
</evidence>